<dbReference type="SMART" id="SM00220">
    <property type="entry name" value="S_TKc"/>
    <property type="match status" value="1"/>
</dbReference>
<dbReference type="PRINTS" id="PR00109">
    <property type="entry name" value="TYRKINASE"/>
</dbReference>
<evidence type="ECO:0000256" key="2">
    <source>
        <dbReference type="ARBA" id="ARBA00022527"/>
    </source>
</evidence>
<dbReference type="SMR" id="A0A0Q9X8W6"/>
<evidence type="ECO:0000256" key="5">
    <source>
        <dbReference type="ARBA" id="ARBA00022777"/>
    </source>
</evidence>
<keyword evidence="9" id="KW-1185">Reference proteome</keyword>
<dbReference type="GO" id="GO:0019899">
    <property type="term" value="F:enzyme binding"/>
    <property type="evidence" value="ECO:0007669"/>
    <property type="project" value="UniProtKB-ARBA"/>
</dbReference>
<evidence type="ECO:0000313" key="9">
    <source>
        <dbReference type="Proteomes" id="UP000009192"/>
    </source>
</evidence>
<evidence type="ECO:0000256" key="6">
    <source>
        <dbReference type="ARBA" id="ARBA00022840"/>
    </source>
</evidence>
<dbReference type="EMBL" id="CH933806">
    <property type="protein sequence ID" value="KRG01102.1"/>
    <property type="molecule type" value="Genomic_DNA"/>
</dbReference>
<dbReference type="InterPro" id="IPR000719">
    <property type="entry name" value="Prot_kinase_dom"/>
</dbReference>
<dbReference type="PIRSF" id="PIRSF000654">
    <property type="entry name" value="Integrin-linked_kinase"/>
    <property type="match status" value="1"/>
</dbReference>
<dbReference type="InParanoid" id="A0A0Q9X8W6"/>
<keyword evidence="5" id="KW-0418">Kinase</keyword>
<dbReference type="OrthoDB" id="4062651at2759"/>
<dbReference type="GO" id="GO:0006950">
    <property type="term" value="P:response to stress"/>
    <property type="evidence" value="ECO:0007669"/>
    <property type="project" value="UniProtKB-ARBA"/>
</dbReference>
<proteinExistence type="inferred from homology"/>
<gene>
    <name evidence="8" type="primary">Dmoj\GI26974</name>
    <name evidence="8" type="ORF">Dmoj_GI26974</name>
</gene>
<name>A0A0Q9X8W6_DROMO</name>
<dbReference type="PROSITE" id="PS50011">
    <property type="entry name" value="PROTEIN_KINASE_DOM"/>
    <property type="match status" value="1"/>
</dbReference>
<protein>
    <recommendedName>
        <fullName evidence="7">Protein kinase domain-containing protein</fullName>
    </recommendedName>
</protein>
<dbReference type="PANTHER" id="PTHR46716">
    <property type="entry name" value="MITOGEN-ACTIVATED PROTEIN KINASE KINASE KINASE 7"/>
    <property type="match status" value="1"/>
</dbReference>
<dbReference type="PROSITE" id="PS00108">
    <property type="entry name" value="PROTEIN_KINASE_ST"/>
    <property type="match status" value="1"/>
</dbReference>
<accession>A0A0Q9X8W6</accession>
<feature type="domain" description="Protein kinase" evidence="7">
    <location>
        <begin position="15"/>
        <end position="269"/>
    </location>
</feature>
<evidence type="ECO:0000256" key="3">
    <source>
        <dbReference type="ARBA" id="ARBA00022679"/>
    </source>
</evidence>
<keyword evidence="2" id="KW-0723">Serine/threonine-protein kinase</keyword>
<dbReference type="GO" id="GO:0006955">
    <property type="term" value="P:immune response"/>
    <property type="evidence" value="ECO:0007669"/>
    <property type="project" value="TreeGrafter"/>
</dbReference>
<comment type="similarity">
    <text evidence="1">Belongs to the protein kinase superfamily. STE Ser/Thr protein kinase family. MAP kinase kinase kinase subfamily.</text>
</comment>
<sequence length="281" mass="32334">MDANNYINSIDFTKITNSKEIATGTYGIVFKGQYDNKTVALKQFIQYADNRNVETALRNLRDVRHPNILTLIGDSSNGSSVYSIMEYADGGSLKDFLHNTPLIEYTFNHVVNWALQYFSAVAYLHSRKPSLLHGDLKPSNMLLMDNRRVLKISDFGSVRAEATTNTNQRTNVPYMAPETFKGVKRSQPSEVYTCSIILWEMMSRKQVYENVDQSLHIMRECENGMRPNLEDIKMVYPEELKKLIVDSWEADPLKRPKINLFVDFFSKYFEQNNIIAADLSI</sequence>
<keyword evidence="3" id="KW-0808">Transferase</keyword>
<dbReference type="SUPFAM" id="SSF56112">
    <property type="entry name" value="Protein kinase-like (PK-like)"/>
    <property type="match status" value="1"/>
</dbReference>
<dbReference type="Pfam" id="PF07714">
    <property type="entry name" value="PK_Tyr_Ser-Thr"/>
    <property type="match status" value="1"/>
</dbReference>
<keyword evidence="4" id="KW-0547">Nucleotide-binding</keyword>
<dbReference type="GO" id="GO:0005524">
    <property type="term" value="F:ATP binding"/>
    <property type="evidence" value="ECO:0007669"/>
    <property type="project" value="UniProtKB-KW"/>
</dbReference>
<evidence type="ECO:0000313" key="8">
    <source>
        <dbReference type="EMBL" id="KRG01102.1"/>
    </source>
</evidence>
<dbReference type="InterPro" id="IPR001245">
    <property type="entry name" value="Ser-Thr/Tyr_kinase_cat_dom"/>
</dbReference>
<dbReference type="GO" id="GO:0004709">
    <property type="term" value="F:MAP kinase kinase kinase activity"/>
    <property type="evidence" value="ECO:0007669"/>
    <property type="project" value="TreeGrafter"/>
</dbReference>
<evidence type="ECO:0000256" key="4">
    <source>
        <dbReference type="ARBA" id="ARBA00022741"/>
    </source>
</evidence>
<dbReference type="InterPro" id="IPR011009">
    <property type="entry name" value="Kinase-like_dom_sf"/>
</dbReference>
<dbReference type="KEGG" id="dmo:Dmoj_GI26974"/>
<dbReference type="GO" id="GO:0043123">
    <property type="term" value="P:positive regulation of canonical NF-kappaB signal transduction"/>
    <property type="evidence" value="ECO:0007669"/>
    <property type="project" value="TreeGrafter"/>
</dbReference>
<reference evidence="8 9" key="1">
    <citation type="journal article" date="2007" name="Nature">
        <title>Evolution of genes and genomes on the Drosophila phylogeny.</title>
        <authorList>
            <consortium name="Drosophila 12 Genomes Consortium"/>
            <person name="Clark A.G."/>
            <person name="Eisen M.B."/>
            <person name="Smith D.R."/>
            <person name="Bergman C.M."/>
            <person name="Oliver B."/>
            <person name="Markow T.A."/>
            <person name="Kaufman T.C."/>
            <person name="Kellis M."/>
            <person name="Gelbart W."/>
            <person name="Iyer V.N."/>
            <person name="Pollard D.A."/>
            <person name="Sackton T.B."/>
            <person name="Larracuente A.M."/>
            <person name="Singh N.D."/>
            <person name="Abad J.P."/>
            <person name="Abt D.N."/>
            <person name="Adryan B."/>
            <person name="Aguade M."/>
            <person name="Akashi H."/>
            <person name="Anderson W.W."/>
            <person name="Aquadro C.F."/>
            <person name="Ardell D.H."/>
            <person name="Arguello R."/>
            <person name="Artieri C.G."/>
            <person name="Barbash D.A."/>
            <person name="Barker D."/>
            <person name="Barsanti P."/>
            <person name="Batterham P."/>
            <person name="Batzoglou S."/>
            <person name="Begun D."/>
            <person name="Bhutkar A."/>
            <person name="Blanco E."/>
            <person name="Bosak S.A."/>
            <person name="Bradley R.K."/>
            <person name="Brand A.D."/>
            <person name="Brent M.R."/>
            <person name="Brooks A.N."/>
            <person name="Brown R.H."/>
            <person name="Butlin R.K."/>
            <person name="Caggese C."/>
            <person name="Calvi B.R."/>
            <person name="Bernardo de Carvalho A."/>
            <person name="Caspi A."/>
            <person name="Castrezana S."/>
            <person name="Celniker S.E."/>
            <person name="Chang J.L."/>
            <person name="Chapple C."/>
            <person name="Chatterji S."/>
            <person name="Chinwalla A."/>
            <person name="Civetta A."/>
            <person name="Clifton S.W."/>
            <person name="Comeron J.M."/>
            <person name="Costello J.C."/>
            <person name="Coyne J.A."/>
            <person name="Daub J."/>
            <person name="David R.G."/>
            <person name="Delcher A.L."/>
            <person name="Delehaunty K."/>
            <person name="Do C.B."/>
            <person name="Ebling H."/>
            <person name="Edwards K."/>
            <person name="Eickbush T."/>
            <person name="Evans J.D."/>
            <person name="Filipski A."/>
            <person name="Findeiss S."/>
            <person name="Freyhult E."/>
            <person name="Fulton L."/>
            <person name="Fulton R."/>
            <person name="Garcia A.C."/>
            <person name="Gardiner A."/>
            <person name="Garfield D.A."/>
            <person name="Garvin B.E."/>
            <person name="Gibson G."/>
            <person name="Gilbert D."/>
            <person name="Gnerre S."/>
            <person name="Godfrey J."/>
            <person name="Good R."/>
            <person name="Gotea V."/>
            <person name="Gravely B."/>
            <person name="Greenberg A.J."/>
            <person name="Griffiths-Jones S."/>
            <person name="Gross S."/>
            <person name="Guigo R."/>
            <person name="Gustafson E.A."/>
            <person name="Haerty W."/>
            <person name="Hahn M.W."/>
            <person name="Halligan D.L."/>
            <person name="Halpern A.L."/>
            <person name="Halter G.M."/>
            <person name="Han M.V."/>
            <person name="Heger A."/>
            <person name="Hillier L."/>
            <person name="Hinrichs A.S."/>
            <person name="Holmes I."/>
            <person name="Hoskins R.A."/>
            <person name="Hubisz M.J."/>
            <person name="Hultmark D."/>
            <person name="Huntley M.A."/>
            <person name="Jaffe D.B."/>
            <person name="Jagadeeshan S."/>
            <person name="Jeck W.R."/>
            <person name="Johnson J."/>
            <person name="Jones C.D."/>
            <person name="Jordan W.C."/>
            <person name="Karpen G.H."/>
            <person name="Kataoka E."/>
            <person name="Keightley P.D."/>
            <person name="Kheradpour P."/>
            <person name="Kirkness E.F."/>
            <person name="Koerich L.B."/>
            <person name="Kristiansen K."/>
            <person name="Kudrna D."/>
            <person name="Kulathinal R.J."/>
            <person name="Kumar S."/>
            <person name="Kwok R."/>
            <person name="Lander E."/>
            <person name="Langley C.H."/>
            <person name="Lapoint R."/>
            <person name="Lazzaro B.P."/>
            <person name="Lee S.J."/>
            <person name="Levesque L."/>
            <person name="Li R."/>
            <person name="Lin C.F."/>
            <person name="Lin M.F."/>
            <person name="Lindblad-Toh K."/>
            <person name="Llopart A."/>
            <person name="Long M."/>
            <person name="Low L."/>
            <person name="Lozovsky E."/>
            <person name="Lu J."/>
            <person name="Luo M."/>
            <person name="Machado C.A."/>
            <person name="Makalowski W."/>
            <person name="Marzo M."/>
            <person name="Matsuda M."/>
            <person name="Matzkin L."/>
            <person name="McAllister B."/>
            <person name="McBride C.S."/>
            <person name="McKernan B."/>
            <person name="McKernan K."/>
            <person name="Mendez-Lago M."/>
            <person name="Minx P."/>
            <person name="Mollenhauer M.U."/>
            <person name="Montooth K."/>
            <person name="Mount S.M."/>
            <person name="Mu X."/>
            <person name="Myers E."/>
            <person name="Negre B."/>
            <person name="Newfeld S."/>
            <person name="Nielsen R."/>
            <person name="Noor M.A."/>
            <person name="O'Grady P."/>
            <person name="Pachter L."/>
            <person name="Papaceit M."/>
            <person name="Parisi M.J."/>
            <person name="Parisi M."/>
            <person name="Parts L."/>
            <person name="Pedersen J.S."/>
            <person name="Pesole G."/>
            <person name="Phillippy A.M."/>
            <person name="Ponting C.P."/>
            <person name="Pop M."/>
            <person name="Porcelli D."/>
            <person name="Powell J.R."/>
            <person name="Prohaska S."/>
            <person name="Pruitt K."/>
            <person name="Puig M."/>
            <person name="Quesneville H."/>
            <person name="Ram K.R."/>
            <person name="Rand D."/>
            <person name="Rasmussen M.D."/>
            <person name="Reed L.K."/>
            <person name="Reenan R."/>
            <person name="Reily A."/>
            <person name="Remington K.A."/>
            <person name="Rieger T.T."/>
            <person name="Ritchie M.G."/>
            <person name="Robin C."/>
            <person name="Rogers Y.H."/>
            <person name="Rohde C."/>
            <person name="Rozas J."/>
            <person name="Rubenfield M.J."/>
            <person name="Ruiz A."/>
            <person name="Russo S."/>
            <person name="Salzberg S.L."/>
            <person name="Sanchez-Gracia A."/>
            <person name="Saranga D.J."/>
            <person name="Sato H."/>
            <person name="Schaeffer S.W."/>
            <person name="Schatz M.C."/>
            <person name="Schlenke T."/>
            <person name="Schwartz R."/>
            <person name="Segarra C."/>
            <person name="Singh R.S."/>
            <person name="Sirot L."/>
            <person name="Sirota M."/>
            <person name="Sisneros N.B."/>
            <person name="Smith C.D."/>
            <person name="Smith T.F."/>
            <person name="Spieth J."/>
            <person name="Stage D.E."/>
            <person name="Stark A."/>
            <person name="Stephan W."/>
            <person name="Strausberg R.L."/>
            <person name="Strempel S."/>
            <person name="Sturgill D."/>
            <person name="Sutton G."/>
            <person name="Sutton G.G."/>
            <person name="Tao W."/>
            <person name="Teichmann S."/>
            <person name="Tobari Y.N."/>
            <person name="Tomimura Y."/>
            <person name="Tsolas J.M."/>
            <person name="Valente V.L."/>
            <person name="Venter E."/>
            <person name="Venter J.C."/>
            <person name="Vicario S."/>
            <person name="Vieira F.G."/>
            <person name="Vilella A.J."/>
            <person name="Villasante A."/>
            <person name="Walenz B."/>
            <person name="Wang J."/>
            <person name="Wasserman M."/>
            <person name="Watts T."/>
            <person name="Wilson D."/>
            <person name="Wilson R.K."/>
            <person name="Wing R.A."/>
            <person name="Wolfner M.F."/>
            <person name="Wong A."/>
            <person name="Wong G.K."/>
            <person name="Wu C.I."/>
            <person name="Wu G."/>
            <person name="Yamamoto D."/>
            <person name="Yang H.P."/>
            <person name="Yang S.P."/>
            <person name="Yorke J.A."/>
            <person name="Yoshida K."/>
            <person name="Zdobnov E."/>
            <person name="Zhang P."/>
            <person name="Zhang Y."/>
            <person name="Zimin A.V."/>
            <person name="Baldwin J."/>
            <person name="Abdouelleil A."/>
            <person name="Abdulkadir J."/>
            <person name="Abebe A."/>
            <person name="Abera B."/>
            <person name="Abreu J."/>
            <person name="Acer S.C."/>
            <person name="Aftuck L."/>
            <person name="Alexander A."/>
            <person name="An P."/>
            <person name="Anderson E."/>
            <person name="Anderson S."/>
            <person name="Arachi H."/>
            <person name="Azer M."/>
            <person name="Bachantsang P."/>
            <person name="Barry A."/>
            <person name="Bayul T."/>
            <person name="Berlin A."/>
            <person name="Bessette D."/>
            <person name="Bloom T."/>
            <person name="Blye J."/>
            <person name="Boguslavskiy L."/>
            <person name="Bonnet C."/>
            <person name="Boukhgalter B."/>
            <person name="Bourzgui I."/>
            <person name="Brown A."/>
            <person name="Cahill P."/>
            <person name="Channer S."/>
            <person name="Cheshatsang Y."/>
            <person name="Chuda L."/>
            <person name="Citroen M."/>
            <person name="Collymore A."/>
            <person name="Cooke P."/>
            <person name="Costello M."/>
            <person name="D'Aco K."/>
            <person name="Daza R."/>
            <person name="De Haan G."/>
            <person name="DeGray S."/>
            <person name="DeMaso C."/>
            <person name="Dhargay N."/>
            <person name="Dooley K."/>
            <person name="Dooley E."/>
            <person name="Doricent M."/>
            <person name="Dorje P."/>
            <person name="Dorjee K."/>
            <person name="Dupes A."/>
            <person name="Elong R."/>
            <person name="Falk J."/>
            <person name="Farina A."/>
            <person name="Faro S."/>
            <person name="Ferguson D."/>
            <person name="Fisher S."/>
            <person name="Foley C.D."/>
            <person name="Franke A."/>
            <person name="Friedrich D."/>
            <person name="Gadbois L."/>
            <person name="Gearin G."/>
            <person name="Gearin C.R."/>
            <person name="Giannoukos G."/>
            <person name="Goode T."/>
            <person name="Graham J."/>
            <person name="Grandbois E."/>
            <person name="Grewal S."/>
            <person name="Gyaltsen K."/>
            <person name="Hafez N."/>
            <person name="Hagos B."/>
            <person name="Hall J."/>
            <person name="Henson C."/>
            <person name="Hollinger A."/>
            <person name="Honan T."/>
            <person name="Huard M.D."/>
            <person name="Hughes L."/>
            <person name="Hurhula B."/>
            <person name="Husby M.E."/>
            <person name="Kamat A."/>
            <person name="Kanga B."/>
            <person name="Kashin S."/>
            <person name="Khazanovich D."/>
            <person name="Kisner P."/>
            <person name="Lance K."/>
            <person name="Lara M."/>
            <person name="Lee W."/>
            <person name="Lennon N."/>
            <person name="Letendre F."/>
            <person name="LeVine R."/>
            <person name="Lipovsky A."/>
            <person name="Liu X."/>
            <person name="Liu J."/>
            <person name="Liu S."/>
            <person name="Lokyitsang T."/>
            <person name="Lokyitsang Y."/>
            <person name="Lubonja R."/>
            <person name="Lui A."/>
            <person name="MacDonald P."/>
            <person name="Magnisalis V."/>
            <person name="Maru K."/>
            <person name="Matthews C."/>
            <person name="McCusker W."/>
            <person name="McDonough S."/>
            <person name="Mehta T."/>
            <person name="Meldrim J."/>
            <person name="Meneus L."/>
            <person name="Mihai O."/>
            <person name="Mihalev A."/>
            <person name="Mihova T."/>
            <person name="Mittelman R."/>
            <person name="Mlenga V."/>
            <person name="Montmayeur A."/>
            <person name="Mulrain L."/>
            <person name="Navidi A."/>
            <person name="Naylor J."/>
            <person name="Negash T."/>
            <person name="Nguyen T."/>
            <person name="Nguyen N."/>
            <person name="Nicol R."/>
            <person name="Norbu C."/>
            <person name="Norbu N."/>
            <person name="Novod N."/>
            <person name="O'Neill B."/>
            <person name="Osman S."/>
            <person name="Markiewicz E."/>
            <person name="Oyono O.L."/>
            <person name="Patti C."/>
            <person name="Phunkhang P."/>
            <person name="Pierre F."/>
            <person name="Priest M."/>
            <person name="Raghuraman S."/>
            <person name="Rege F."/>
            <person name="Reyes R."/>
            <person name="Rise C."/>
            <person name="Rogov P."/>
            <person name="Ross K."/>
            <person name="Ryan E."/>
            <person name="Settipalli S."/>
            <person name="Shea T."/>
            <person name="Sherpa N."/>
            <person name="Shi L."/>
            <person name="Shih D."/>
            <person name="Sparrow T."/>
            <person name="Spaulding J."/>
            <person name="Stalker J."/>
            <person name="Stange-Thomann N."/>
            <person name="Stavropoulos S."/>
            <person name="Stone C."/>
            <person name="Strader C."/>
            <person name="Tesfaye S."/>
            <person name="Thomson T."/>
            <person name="Thoulutsang Y."/>
            <person name="Thoulutsang D."/>
            <person name="Topham K."/>
            <person name="Topping I."/>
            <person name="Tsamla T."/>
            <person name="Vassiliev H."/>
            <person name="Vo A."/>
            <person name="Wangchuk T."/>
            <person name="Wangdi T."/>
            <person name="Weiand M."/>
            <person name="Wilkinson J."/>
            <person name="Wilson A."/>
            <person name="Yadav S."/>
            <person name="Young G."/>
            <person name="Yu Q."/>
            <person name="Zembek L."/>
            <person name="Zhong D."/>
            <person name="Zimmer A."/>
            <person name="Zwirko Z."/>
            <person name="Jaffe D.B."/>
            <person name="Alvarez P."/>
            <person name="Brockman W."/>
            <person name="Butler J."/>
            <person name="Chin C."/>
            <person name="Gnerre S."/>
            <person name="Grabherr M."/>
            <person name="Kleber M."/>
            <person name="Mauceli E."/>
            <person name="MacCallum I."/>
        </authorList>
    </citation>
    <scope>NUCLEOTIDE SEQUENCE [LARGE SCALE GENOMIC DNA]</scope>
    <source>
        <strain evidence="9">Tucson 15081-1352.22</strain>
    </source>
</reference>
<organism evidence="8 9">
    <name type="scientific">Drosophila mojavensis</name>
    <name type="common">Fruit fly</name>
    <dbReference type="NCBI Taxonomy" id="7230"/>
    <lineage>
        <taxon>Eukaryota</taxon>
        <taxon>Metazoa</taxon>
        <taxon>Ecdysozoa</taxon>
        <taxon>Arthropoda</taxon>
        <taxon>Hexapoda</taxon>
        <taxon>Insecta</taxon>
        <taxon>Pterygota</taxon>
        <taxon>Neoptera</taxon>
        <taxon>Endopterygota</taxon>
        <taxon>Diptera</taxon>
        <taxon>Brachycera</taxon>
        <taxon>Muscomorpha</taxon>
        <taxon>Ephydroidea</taxon>
        <taxon>Drosophilidae</taxon>
        <taxon>Drosophila</taxon>
    </lineage>
</organism>
<dbReference type="InterPro" id="IPR008271">
    <property type="entry name" value="Ser/Thr_kinase_AS"/>
</dbReference>
<keyword evidence="6" id="KW-0067">ATP-binding</keyword>
<dbReference type="GO" id="GO:0007254">
    <property type="term" value="P:JNK cascade"/>
    <property type="evidence" value="ECO:0007669"/>
    <property type="project" value="TreeGrafter"/>
</dbReference>
<dbReference type="AlphaFoldDB" id="A0A0Q9X8W6"/>
<dbReference type="Gene3D" id="1.10.510.10">
    <property type="entry name" value="Transferase(Phosphotransferase) domain 1"/>
    <property type="match status" value="1"/>
</dbReference>
<evidence type="ECO:0000259" key="7">
    <source>
        <dbReference type="PROSITE" id="PS50011"/>
    </source>
</evidence>
<evidence type="ECO:0000256" key="1">
    <source>
        <dbReference type="ARBA" id="ARBA00006529"/>
    </source>
</evidence>
<dbReference type="Proteomes" id="UP000009192">
    <property type="component" value="Unassembled WGS sequence"/>
</dbReference>
<dbReference type="PANTHER" id="PTHR46716:SF1">
    <property type="entry name" value="MITOGEN-ACTIVATED PROTEIN KINASE KINASE KINASE 7"/>
    <property type="match status" value="1"/>
</dbReference>